<accession>A0A934NTK7</accession>
<feature type="domain" description="UspA" evidence="4">
    <location>
        <begin position="162"/>
        <end position="298"/>
    </location>
</feature>
<dbReference type="PRINTS" id="PR01438">
    <property type="entry name" value="UNVRSLSTRESS"/>
</dbReference>
<dbReference type="InterPro" id="IPR006015">
    <property type="entry name" value="Universal_stress_UspA"/>
</dbReference>
<comment type="caution">
    <text evidence="5">The sequence shown here is derived from an EMBL/GenBank/DDBJ whole genome shotgun (WGS) entry which is preliminary data.</text>
</comment>
<dbReference type="GO" id="GO:0005524">
    <property type="term" value="F:ATP binding"/>
    <property type="evidence" value="ECO:0007669"/>
    <property type="project" value="UniProtKB-KW"/>
</dbReference>
<evidence type="ECO:0000256" key="1">
    <source>
        <dbReference type="ARBA" id="ARBA00008791"/>
    </source>
</evidence>
<dbReference type="RefSeq" id="WP_199706195.1">
    <property type="nucleotide sequence ID" value="NZ_JAEMNV010000007.1"/>
</dbReference>
<reference evidence="5" key="1">
    <citation type="submission" date="2020-12" db="EMBL/GenBank/DDBJ databases">
        <title>Antrihabitans popcorni sp. nov. and Antrihabitans auranticaus sp. nov., isolated from a larva cave.</title>
        <authorList>
            <person name="Lee S.D."/>
            <person name="Kim I.S."/>
        </authorList>
    </citation>
    <scope>NUCLEOTIDE SEQUENCE</scope>
    <source>
        <strain evidence="5">YC3-6</strain>
    </source>
</reference>
<dbReference type="InterPro" id="IPR006016">
    <property type="entry name" value="UspA"/>
</dbReference>
<protein>
    <submittedName>
        <fullName evidence="5">Universal stress protein</fullName>
    </submittedName>
</protein>
<dbReference type="SUPFAM" id="SSF52402">
    <property type="entry name" value="Adenine nucleotide alpha hydrolases-like"/>
    <property type="match status" value="2"/>
</dbReference>
<dbReference type="AlphaFoldDB" id="A0A934NTK7"/>
<dbReference type="PANTHER" id="PTHR46268:SF27">
    <property type="entry name" value="UNIVERSAL STRESS PROTEIN RV2623"/>
    <property type="match status" value="1"/>
</dbReference>
<gene>
    <name evidence="5" type="ORF">JGU71_20700</name>
</gene>
<keyword evidence="3" id="KW-0067">ATP-binding</keyword>
<dbReference type="InterPro" id="IPR014729">
    <property type="entry name" value="Rossmann-like_a/b/a_fold"/>
</dbReference>
<evidence type="ECO:0000259" key="4">
    <source>
        <dbReference type="Pfam" id="PF00582"/>
    </source>
</evidence>
<name>A0A934NTK7_9NOCA</name>
<organism evidence="5 6">
    <name type="scientific">Antrihabitans stalagmiti</name>
    <dbReference type="NCBI Taxonomy" id="2799499"/>
    <lineage>
        <taxon>Bacteria</taxon>
        <taxon>Bacillati</taxon>
        <taxon>Actinomycetota</taxon>
        <taxon>Actinomycetes</taxon>
        <taxon>Mycobacteriales</taxon>
        <taxon>Nocardiaceae</taxon>
        <taxon>Antrihabitans</taxon>
    </lineage>
</organism>
<comment type="similarity">
    <text evidence="1">Belongs to the universal stress protein A family.</text>
</comment>
<proteinExistence type="inferred from homology"/>
<evidence type="ECO:0000313" key="5">
    <source>
        <dbReference type="EMBL" id="MBJ8341308.1"/>
    </source>
</evidence>
<sequence>MNSHKETGVTGKSLSTAIVVGTDGSPSASEAVRWAAKTASSRNRRLLIVHGLGFGVMAGGHASPYLTVPGFVEALEAGGRAALREARDIARAATPELEVETSLSALNPAELLIELSSEAHMVVVGGSTTRFGSIGVAVASHGHCQVVVVRGEWDPRMPDAPVVVGIDGSPVSELAIGAAFEEASMRGTSLLAVHAWSDFALGAIAGRPGVMTTAAALEEAENVLLAERLAGWQEKYPDVAVTRKVYLDGPRDHLSRLSAQAQLLVVGSRGRGGVRGMLLGSTSNALVRHAHCPVMVVRPPNGRG</sequence>
<dbReference type="Gene3D" id="3.40.50.620">
    <property type="entry name" value="HUPs"/>
    <property type="match status" value="2"/>
</dbReference>
<dbReference type="PANTHER" id="PTHR46268">
    <property type="entry name" value="STRESS RESPONSE PROTEIN NHAX"/>
    <property type="match status" value="1"/>
</dbReference>
<evidence type="ECO:0000256" key="3">
    <source>
        <dbReference type="ARBA" id="ARBA00022840"/>
    </source>
</evidence>
<keyword evidence="6" id="KW-1185">Reference proteome</keyword>
<feature type="domain" description="UspA" evidence="4">
    <location>
        <begin position="18"/>
        <end position="150"/>
    </location>
</feature>
<evidence type="ECO:0000313" key="6">
    <source>
        <dbReference type="Proteomes" id="UP000655868"/>
    </source>
</evidence>
<dbReference type="EMBL" id="JAEMNV010000007">
    <property type="protein sequence ID" value="MBJ8341308.1"/>
    <property type="molecule type" value="Genomic_DNA"/>
</dbReference>
<evidence type="ECO:0000256" key="2">
    <source>
        <dbReference type="ARBA" id="ARBA00022741"/>
    </source>
</evidence>
<dbReference type="Proteomes" id="UP000655868">
    <property type="component" value="Unassembled WGS sequence"/>
</dbReference>
<dbReference type="Pfam" id="PF00582">
    <property type="entry name" value="Usp"/>
    <property type="match status" value="2"/>
</dbReference>
<keyword evidence="2" id="KW-0547">Nucleotide-binding</keyword>